<dbReference type="GO" id="GO:0008270">
    <property type="term" value="F:zinc ion binding"/>
    <property type="evidence" value="ECO:0007669"/>
    <property type="project" value="UniProtKB-KW"/>
</dbReference>
<dbReference type="InterPro" id="IPR036236">
    <property type="entry name" value="Znf_C2H2_sf"/>
</dbReference>
<feature type="compositionally biased region" description="Low complexity" evidence="2">
    <location>
        <begin position="76"/>
        <end position="87"/>
    </location>
</feature>
<feature type="compositionally biased region" description="Polar residues" evidence="2">
    <location>
        <begin position="246"/>
        <end position="258"/>
    </location>
</feature>
<keyword evidence="1" id="KW-0863">Zinc-finger</keyword>
<dbReference type="Gene3D" id="3.30.160.60">
    <property type="entry name" value="Classic Zinc Finger"/>
    <property type="match status" value="1"/>
</dbReference>
<protein>
    <recommendedName>
        <fullName evidence="3">C2H2-type domain-containing protein</fullName>
    </recommendedName>
</protein>
<gene>
    <name evidence="4" type="ORF">PRK78_000347</name>
</gene>
<reference evidence="4" key="1">
    <citation type="submission" date="2023-03" db="EMBL/GenBank/DDBJ databases">
        <title>Emydomyces testavorans Genome Sequence.</title>
        <authorList>
            <person name="Hoyer L."/>
        </authorList>
    </citation>
    <scope>NUCLEOTIDE SEQUENCE</scope>
    <source>
        <strain evidence="4">16-2883</strain>
    </source>
</reference>
<feature type="compositionally biased region" description="Polar residues" evidence="2">
    <location>
        <begin position="25"/>
        <end position="34"/>
    </location>
</feature>
<evidence type="ECO:0000313" key="5">
    <source>
        <dbReference type="Proteomes" id="UP001219355"/>
    </source>
</evidence>
<dbReference type="PROSITE" id="PS50157">
    <property type="entry name" value="ZINC_FINGER_C2H2_2"/>
    <property type="match status" value="2"/>
</dbReference>
<dbReference type="InterPro" id="IPR013087">
    <property type="entry name" value="Znf_C2H2_type"/>
</dbReference>
<name>A0AAF0DBA6_9EURO</name>
<feature type="compositionally biased region" description="Polar residues" evidence="2">
    <location>
        <begin position="351"/>
        <end position="368"/>
    </location>
</feature>
<feature type="compositionally biased region" description="Low complexity" evidence="2">
    <location>
        <begin position="595"/>
        <end position="620"/>
    </location>
</feature>
<dbReference type="AlphaFoldDB" id="A0AAF0DBA6"/>
<dbReference type="PROSITE" id="PS00028">
    <property type="entry name" value="ZINC_FINGER_C2H2_1"/>
    <property type="match status" value="1"/>
</dbReference>
<dbReference type="SUPFAM" id="SSF57667">
    <property type="entry name" value="beta-beta-alpha zinc fingers"/>
    <property type="match status" value="1"/>
</dbReference>
<dbReference type="Pfam" id="PF00096">
    <property type="entry name" value="zf-C2H2"/>
    <property type="match status" value="1"/>
</dbReference>
<feature type="compositionally biased region" description="Polar residues" evidence="2">
    <location>
        <begin position="122"/>
        <end position="134"/>
    </location>
</feature>
<feature type="domain" description="C2H2-type" evidence="3">
    <location>
        <begin position="736"/>
        <end position="772"/>
    </location>
</feature>
<evidence type="ECO:0000256" key="2">
    <source>
        <dbReference type="SAM" id="MobiDB-lite"/>
    </source>
</evidence>
<feature type="compositionally biased region" description="Polar residues" evidence="2">
    <location>
        <begin position="470"/>
        <end position="484"/>
    </location>
</feature>
<feature type="compositionally biased region" description="Low complexity" evidence="2">
    <location>
        <begin position="39"/>
        <end position="63"/>
    </location>
</feature>
<feature type="region of interest" description="Disordered" evidence="2">
    <location>
        <begin position="700"/>
        <end position="721"/>
    </location>
</feature>
<feature type="compositionally biased region" description="Low complexity" evidence="2">
    <location>
        <begin position="320"/>
        <end position="338"/>
    </location>
</feature>
<feature type="region of interest" description="Disordered" evidence="2">
    <location>
        <begin position="470"/>
        <end position="496"/>
    </location>
</feature>
<feature type="compositionally biased region" description="Polar residues" evidence="2">
    <location>
        <begin position="275"/>
        <end position="299"/>
    </location>
</feature>
<sequence length="814" mass="90137">MLTTTHHYCHSQPPPHPPSHQQSPFSRHQNSDSTVAELPQQQHHFSHYQPPQPHQQLQQQQQQRNLDTITQQAWDSPSTSLSSQSLTAIPLTPAPSQQSQLPYLSSPPASSAAASPTYSSPVFSTQNSPSTDFESSFWPEPTGFSMQGNNYTSLGGLPHTPPIKVFQPALFGDDSFDPQDITSASMLMQGGLPLDTEFNSLLSPAKLNHNTQQQFYSGINHKRASSGPSVLSLPPSTSAVPGLEYSYSSVSSPANKSDQGCAIRSPSRPLPTPQRTPVQNSFLAPSFQSYNSGSGDVNNNTEAEMAMRRALLEQQRRPQQEQQLRQTQHSTHQTQQQQGEDESTFPYSLAPSVSTVSHNSPATPQTSYPEEYDESSKSFSNGETTFPDIDRWMDEYLHADAIADLGAQGINQIGMPKLGRTISDICQDELYNPAMATASQERNPPQMRVNKPFSYHNVMADRLQAAQQGHISARSHSPNSNIARQRSPFRHGSPYAHMSSAYASAHLQQSPHHTSGLRGMELMGTTSEEQEEPKTISPKDALLEYHEPEEGSVPLFPSQPEPSYNVPSTTMGTSSAFQVPTNFTSLGQYPDQFSQNGNQNGQFYMPQAQQHPQTPGQPQQRVTRSHPAQPDRTLVHHTPEFPAHIPSMESTGSERNNSGVTTTPTQPKSPIKRPLDTSSDAGTYSCTYHGCTLRFETPAKLQKHKREGHRQTTPGSHGLARDGSALALRNSQAGPHKCERVNPTTGKPCNSIFSRPYDLTRHEDTIHNARKQKVRCHLCTEEKTFSRNDALTRHMRVVHPDVNWPGKQRRRGRE</sequence>
<keyword evidence="1" id="KW-0862">Zinc</keyword>
<feature type="compositionally biased region" description="Polar residues" evidence="2">
    <location>
        <begin position="648"/>
        <end position="668"/>
    </location>
</feature>
<evidence type="ECO:0000259" key="3">
    <source>
        <dbReference type="PROSITE" id="PS50157"/>
    </source>
</evidence>
<feature type="compositionally biased region" description="Polar residues" evidence="2">
    <location>
        <begin position="561"/>
        <end position="594"/>
    </location>
</feature>
<keyword evidence="1" id="KW-0479">Metal-binding</keyword>
<feature type="domain" description="C2H2-type" evidence="3">
    <location>
        <begin position="684"/>
        <end position="714"/>
    </location>
</feature>
<organism evidence="4 5">
    <name type="scientific">Emydomyces testavorans</name>
    <dbReference type="NCBI Taxonomy" id="2070801"/>
    <lineage>
        <taxon>Eukaryota</taxon>
        <taxon>Fungi</taxon>
        <taxon>Dikarya</taxon>
        <taxon>Ascomycota</taxon>
        <taxon>Pezizomycotina</taxon>
        <taxon>Eurotiomycetes</taxon>
        <taxon>Eurotiomycetidae</taxon>
        <taxon>Onygenales</taxon>
        <taxon>Nannizziopsiaceae</taxon>
        <taxon>Emydomyces</taxon>
    </lineage>
</organism>
<proteinExistence type="predicted"/>
<feature type="region of interest" description="Disordered" evidence="2">
    <location>
        <begin position="1"/>
        <end position="141"/>
    </location>
</feature>
<evidence type="ECO:0000313" key="4">
    <source>
        <dbReference type="EMBL" id="WEW54920.1"/>
    </source>
</evidence>
<feature type="region of interest" description="Disordered" evidence="2">
    <location>
        <begin position="314"/>
        <end position="383"/>
    </location>
</feature>
<evidence type="ECO:0000256" key="1">
    <source>
        <dbReference type="PROSITE-ProRule" id="PRU00042"/>
    </source>
</evidence>
<feature type="compositionally biased region" description="Polar residues" evidence="2">
    <location>
        <begin position="64"/>
        <end position="75"/>
    </location>
</feature>
<dbReference type="Proteomes" id="UP001219355">
    <property type="component" value="Chromosome 1"/>
</dbReference>
<feature type="region of interest" description="Disordered" evidence="2">
    <location>
        <begin position="245"/>
        <end position="299"/>
    </location>
</feature>
<accession>A0AAF0DBA6</accession>
<keyword evidence="5" id="KW-1185">Reference proteome</keyword>
<feature type="compositionally biased region" description="Low complexity" evidence="2">
    <location>
        <begin position="94"/>
        <end position="121"/>
    </location>
</feature>
<dbReference type="SMART" id="SM00355">
    <property type="entry name" value="ZnF_C2H2"/>
    <property type="match status" value="3"/>
</dbReference>
<dbReference type="EMBL" id="CP120627">
    <property type="protein sequence ID" value="WEW54920.1"/>
    <property type="molecule type" value="Genomic_DNA"/>
</dbReference>
<feature type="region of interest" description="Disordered" evidence="2">
    <location>
        <begin position="550"/>
        <end position="679"/>
    </location>
</feature>